<dbReference type="Proteomes" id="UP001500416">
    <property type="component" value="Unassembled WGS sequence"/>
</dbReference>
<dbReference type="EMBL" id="BAAABU010000006">
    <property type="protein sequence ID" value="GAA0232022.1"/>
    <property type="molecule type" value="Genomic_DNA"/>
</dbReference>
<sequence>MDEGRTRWGRTALVALPGLGLVAAMTAAMANSLLAASFAVAGVPIQLKSDDVSGSGFAGVVSARAGQGVTYAGFTTAELSGLCAATTPEVLGVPFTLKITAGDADPKTREISASGLLLDAKQLSGNAEFDQLKLGVAKGSLDQGPAEVRGETGTSNFGLQAERARIGSLDADALSAAIGGTFKLDNLQLSVSPGATRC</sequence>
<keyword evidence="2" id="KW-1185">Reference proteome</keyword>
<dbReference type="Pfam" id="PF19741">
    <property type="entry name" value="DUF6230"/>
    <property type="match status" value="1"/>
</dbReference>
<proteinExistence type="predicted"/>
<evidence type="ECO:0000313" key="2">
    <source>
        <dbReference type="Proteomes" id="UP001500416"/>
    </source>
</evidence>
<dbReference type="RefSeq" id="WP_343934734.1">
    <property type="nucleotide sequence ID" value="NZ_BAAABU010000006.1"/>
</dbReference>
<dbReference type="InterPro" id="IPR046198">
    <property type="entry name" value="DUF6230"/>
</dbReference>
<evidence type="ECO:0000313" key="1">
    <source>
        <dbReference type="EMBL" id="GAA0232022.1"/>
    </source>
</evidence>
<reference evidence="2" key="1">
    <citation type="journal article" date="2019" name="Int. J. Syst. Evol. Microbiol.">
        <title>The Global Catalogue of Microorganisms (GCM) 10K type strain sequencing project: providing services to taxonomists for standard genome sequencing and annotation.</title>
        <authorList>
            <consortium name="The Broad Institute Genomics Platform"/>
            <consortium name="The Broad Institute Genome Sequencing Center for Infectious Disease"/>
            <person name="Wu L."/>
            <person name="Ma J."/>
        </authorList>
    </citation>
    <scope>NUCLEOTIDE SEQUENCE [LARGE SCALE GENOMIC DNA]</scope>
    <source>
        <strain evidence="2">JCM 3380</strain>
    </source>
</reference>
<accession>A0ABP3DIX1</accession>
<name>A0ABP3DIX1_9PSEU</name>
<organism evidence="1 2">
    <name type="scientific">Saccharothrix mutabilis subsp. mutabilis</name>
    <dbReference type="NCBI Taxonomy" id="66855"/>
    <lineage>
        <taxon>Bacteria</taxon>
        <taxon>Bacillati</taxon>
        <taxon>Actinomycetota</taxon>
        <taxon>Actinomycetes</taxon>
        <taxon>Pseudonocardiales</taxon>
        <taxon>Pseudonocardiaceae</taxon>
        <taxon>Saccharothrix</taxon>
    </lineage>
</organism>
<gene>
    <name evidence="1" type="ORF">GCM10010492_33360</name>
</gene>
<comment type="caution">
    <text evidence="1">The sequence shown here is derived from an EMBL/GenBank/DDBJ whole genome shotgun (WGS) entry which is preliminary data.</text>
</comment>
<evidence type="ECO:0008006" key="3">
    <source>
        <dbReference type="Google" id="ProtNLM"/>
    </source>
</evidence>
<protein>
    <recommendedName>
        <fullName evidence="3">Cholesterol esterase</fullName>
    </recommendedName>
</protein>